<dbReference type="InterPro" id="IPR050620">
    <property type="entry name" value="Thioredoxin_H-type-like"/>
</dbReference>
<dbReference type="Pfam" id="PF00085">
    <property type="entry name" value="Thioredoxin"/>
    <property type="match status" value="1"/>
</dbReference>
<evidence type="ECO:0000259" key="2">
    <source>
        <dbReference type="Pfam" id="PF00085"/>
    </source>
</evidence>
<dbReference type="PANTHER" id="PTHR10438:SF18">
    <property type="entry name" value="THIOREDOXIN"/>
    <property type="match status" value="1"/>
</dbReference>
<dbReference type="Ensembl" id="ENSSSCT00050078605.1">
    <property type="protein sequence ID" value="ENSSSCP00050033832.1"/>
    <property type="gene ID" value="ENSSSCG00050057627.1"/>
</dbReference>
<dbReference type="CDD" id="cd02947">
    <property type="entry name" value="TRX_family"/>
    <property type="match status" value="1"/>
</dbReference>
<dbReference type="Gene3D" id="3.40.30.10">
    <property type="entry name" value="Glutaredoxin"/>
    <property type="match status" value="1"/>
</dbReference>
<feature type="domain" description="Thioredoxin" evidence="2">
    <location>
        <begin position="22"/>
        <end position="99"/>
    </location>
</feature>
<dbReference type="SUPFAM" id="SSF52833">
    <property type="entry name" value="Thioredoxin-like"/>
    <property type="match status" value="1"/>
</dbReference>
<dbReference type="Proteomes" id="UP000694571">
    <property type="component" value="Unplaced"/>
</dbReference>
<evidence type="ECO:0000256" key="1">
    <source>
        <dbReference type="SAM" id="MobiDB-lite"/>
    </source>
</evidence>
<evidence type="ECO:0000313" key="3">
    <source>
        <dbReference type="Ensembl" id="ENSSSCP00050033832.1"/>
    </source>
</evidence>
<dbReference type="InterPro" id="IPR013766">
    <property type="entry name" value="Thioredoxin_domain"/>
</dbReference>
<name>A0A8D1NAK5_PIG</name>
<feature type="region of interest" description="Disordered" evidence="1">
    <location>
        <begin position="79"/>
        <end position="101"/>
    </location>
</feature>
<dbReference type="PANTHER" id="PTHR10438">
    <property type="entry name" value="THIOREDOXIN"/>
    <property type="match status" value="1"/>
</dbReference>
<evidence type="ECO:0000313" key="4">
    <source>
        <dbReference type="Proteomes" id="UP000694571"/>
    </source>
</evidence>
<organism evidence="3 4">
    <name type="scientific">Sus scrofa</name>
    <name type="common">Pig</name>
    <dbReference type="NCBI Taxonomy" id="9823"/>
    <lineage>
        <taxon>Eukaryota</taxon>
        <taxon>Metazoa</taxon>
        <taxon>Chordata</taxon>
        <taxon>Craniata</taxon>
        <taxon>Vertebrata</taxon>
        <taxon>Euteleostomi</taxon>
        <taxon>Mammalia</taxon>
        <taxon>Eutheria</taxon>
        <taxon>Laurasiatheria</taxon>
        <taxon>Artiodactyla</taxon>
        <taxon>Suina</taxon>
        <taxon>Suidae</taxon>
        <taxon>Sus</taxon>
    </lineage>
</organism>
<sequence length="101" mass="11004">MLSDSFPPKKVCFSGCLQHAAGNLRVVDFLATWCGPCKQIKPAFGFLCKTVSNDLSLEVDVDVADCQDAASECEGKRRPPFQLFKKGPDGGEFSEANEEKT</sequence>
<dbReference type="InterPro" id="IPR036249">
    <property type="entry name" value="Thioredoxin-like_sf"/>
</dbReference>
<dbReference type="AlphaFoldDB" id="A0A8D1NAK5"/>
<reference evidence="3" key="1">
    <citation type="submission" date="2025-08" db="UniProtKB">
        <authorList>
            <consortium name="Ensembl"/>
        </authorList>
    </citation>
    <scope>IDENTIFICATION</scope>
</reference>
<accession>A0A8D1NAK5</accession>
<protein>
    <recommendedName>
        <fullName evidence="2">Thioredoxin domain-containing protein</fullName>
    </recommendedName>
</protein>
<proteinExistence type="predicted"/>